<dbReference type="Pfam" id="PF03573">
    <property type="entry name" value="OprD"/>
    <property type="match status" value="1"/>
</dbReference>
<reference evidence="4 5" key="1">
    <citation type="submission" date="2017-08" db="EMBL/GenBank/DDBJ databases">
        <title>Infants hospitalized years apart are colonized by the same room-sourced microbial strains.</title>
        <authorList>
            <person name="Brooks B."/>
            <person name="Olm M.R."/>
            <person name="Firek B.A."/>
            <person name="Baker R."/>
            <person name="Thomas B.C."/>
            <person name="Morowitz M.J."/>
            <person name="Banfield J.F."/>
        </authorList>
    </citation>
    <scope>NUCLEOTIDE SEQUENCE [LARGE SCALE GENOMIC DNA]</scope>
    <source>
        <strain evidence="4">S2_009_000_R2_77</strain>
    </source>
</reference>
<organism evidence="4 5">
    <name type="scientific">Pseudomonas kuykendallii</name>
    <dbReference type="NCBI Taxonomy" id="1007099"/>
    <lineage>
        <taxon>Bacteria</taxon>
        <taxon>Pseudomonadati</taxon>
        <taxon>Pseudomonadota</taxon>
        <taxon>Gammaproteobacteria</taxon>
        <taxon>Pseudomonadales</taxon>
        <taxon>Pseudomonadaceae</taxon>
        <taxon>Pseudomonas</taxon>
    </lineage>
</organism>
<evidence type="ECO:0000313" key="4">
    <source>
        <dbReference type="EMBL" id="PZP22093.1"/>
    </source>
</evidence>
<accession>A0A2W5CV42</accession>
<comment type="caution">
    <text evidence="4">The sequence shown here is derived from an EMBL/GenBank/DDBJ whole genome shotgun (WGS) entry which is preliminary data.</text>
</comment>
<dbReference type="AlphaFoldDB" id="A0A2W5CV42"/>
<dbReference type="GO" id="GO:0016020">
    <property type="term" value="C:membrane"/>
    <property type="evidence" value="ECO:0007669"/>
    <property type="project" value="InterPro"/>
</dbReference>
<dbReference type="InterPro" id="IPR005318">
    <property type="entry name" value="OM_porin_bac"/>
</dbReference>
<proteinExistence type="inferred from homology"/>
<sequence>YLITDRQIGKFLSAGERTWLAEYSYDFAKLGAPGLKAFITYLSGDDIDAVGGDRQEWERDVRLDYSLQSGALKGLGFSWRNASLRGNTTANDQDENRFIVSYTLTLL</sequence>
<dbReference type="GO" id="GO:0015288">
    <property type="term" value="F:porin activity"/>
    <property type="evidence" value="ECO:0007669"/>
    <property type="project" value="TreeGrafter"/>
</dbReference>
<dbReference type="Proteomes" id="UP000249198">
    <property type="component" value="Unassembled WGS sequence"/>
</dbReference>
<name>A0A2W5CV42_9PSED</name>
<dbReference type="PANTHER" id="PTHR34596">
    <property type="entry name" value="CHITOPORIN"/>
    <property type="match status" value="1"/>
</dbReference>
<keyword evidence="3" id="KW-0732">Signal</keyword>
<gene>
    <name evidence="4" type="ORF">DI599_17010</name>
</gene>
<protein>
    <submittedName>
        <fullName evidence="4">Outer membrane porin, OprD family</fullName>
    </submittedName>
</protein>
<evidence type="ECO:0000256" key="3">
    <source>
        <dbReference type="ARBA" id="ARBA00022729"/>
    </source>
</evidence>
<comment type="similarity">
    <text evidence="1">Belongs to the outer membrane porin (Opr) (TC 1.B.25) family.</text>
</comment>
<dbReference type="PANTHER" id="PTHR34596:SF2">
    <property type="entry name" value="CHITOPORIN"/>
    <property type="match status" value="1"/>
</dbReference>
<keyword evidence="2" id="KW-0813">Transport</keyword>
<evidence type="ECO:0000256" key="1">
    <source>
        <dbReference type="ARBA" id="ARBA00009075"/>
    </source>
</evidence>
<dbReference type="EMBL" id="QFOH01000022">
    <property type="protein sequence ID" value="PZP22093.1"/>
    <property type="molecule type" value="Genomic_DNA"/>
</dbReference>
<dbReference type="Gene3D" id="2.40.160.10">
    <property type="entry name" value="Porin"/>
    <property type="match status" value="1"/>
</dbReference>
<dbReference type="InterPro" id="IPR023614">
    <property type="entry name" value="Porin_dom_sf"/>
</dbReference>
<feature type="non-terminal residue" evidence="4">
    <location>
        <position position="1"/>
    </location>
</feature>
<dbReference type="RefSeq" id="WP_273233802.1">
    <property type="nucleotide sequence ID" value="NZ_QFOH01000022.1"/>
</dbReference>
<evidence type="ECO:0000313" key="5">
    <source>
        <dbReference type="Proteomes" id="UP000249198"/>
    </source>
</evidence>
<evidence type="ECO:0000256" key="2">
    <source>
        <dbReference type="ARBA" id="ARBA00022448"/>
    </source>
</evidence>